<feature type="region of interest" description="Disordered" evidence="5">
    <location>
        <begin position="104"/>
        <end position="129"/>
    </location>
</feature>
<evidence type="ECO:0000256" key="5">
    <source>
        <dbReference type="SAM" id="MobiDB-lite"/>
    </source>
</evidence>
<gene>
    <name evidence="7" type="ORF">L0M99_02045</name>
</gene>
<dbReference type="EMBL" id="JAKNHJ010000003">
    <property type="protein sequence ID" value="MCG4617280.1"/>
    <property type="molecule type" value="Genomic_DNA"/>
</dbReference>
<dbReference type="GO" id="GO:0006508">
    <property type="term" value="P:proteolysis"/>
    <property type="evidence" value="ECO:0007669"/>
    <property type="project" value="UniProtKB-KW"/>
</dbReference>
<sequence>MTQKLQARHRAPSRPSTPVSQAAKSLFSSENGKRLSALAGSGVALTVVAAAAVPASADATAAKQIATSVDSAQLAKGTVEKLTVNQEVTSAVAEPTQSNVAAKVGTAPAAAAPTQNTQRSSSKSAETFVGRDLGKADGTAVGIAMQYRGVPYVWGGQSPSGFDCSGFVGYVYRQLGYSLPRSTGGIAAAGTKLPLSQAQPGDILWKSGHVAIYVGGGKIIHAPKPGDVVKVAPIYSNSFKVIRL</sequence>
<dbReference type="RefSeq" id="WP_238127554.1">
    <property type="nucleotide sequence ID" value="NZ_JAKNHJ010000003.1"/>
</dbReference>
<evidence type="ECO:0000256" key="4">
    <source>
        <dbReference type="ARBA" id="ARBA00022807"/>
    </source>
</evidence>
<dbReference type="Pfam" id="PF00877">
    <property type="entry name" value="NLPC_P60"/>
    <property type="match status" value="1"/>
</dbReference>
<dbReference type="InterPro" id="IPR038765">
    <property type="entry name" value="Papain-like_cys_pep_sf"/>
</dbReference>
<dbReference type="InterPro" id="IPR051794">
    <property type="entry name" value="PG_Endopeptidase_C40"/>
</dbReference>
<dbReference type="PANTHER" id="PTHR47359">
    <property type="entry name" value="PEPTIDOGLYCAN DL-ENDOPEPTIDASE CWLO"/>
    <property type="match status" value="1"/>
</dbReference>
<proteinExistence type="inferred from homology"/>
<protein>
    <submittedName>
        <fullName evidence="7">NlpC/P60 family protein</fullName>
    </submittedName>
</protein>
<evidence type="ECO:0000256" key="3">
    <source>
        <dbReference type="ARBA" id="ARBA00022801"/>
    </source>
</evidence>
<dbReference type="Proteomes" id="UP001200537">
    <property type="component" value="Unassembled WGS sequence"/>
</dbReference>
<dbReference type="Gene3D" id="3.90.1720.10">
    <property type="entry name" value="endopeptidase domain like (from Nostoc punctiforme)"/>
    <property type="match status" value="1"/>
</dbReference>
<name>A0AAJ1BAE5_9ACTO</name>
<feature type="region of interest" description="Disordered" evidence="5">
    <location>
        <begin position="1"/>
        <end position="21"/>
    </location>
</feature>
<reference evidence="7" key="1">
    <citation type="submission" date="2022-01" db="EMBL/GenBank/DDBJ databases">
        <title>Collection of gut derived symbiotic bacterial strains cultured from healthy donors.</title>
        <authorList>
            <person name="Lin H."/>
            <person name="Kohout C."/>
            <person name="Waligurski E."/>
            <person name="Pamer E.G."/>
        </authorList>
    </citation>
    <scope>NUCLEOTIDE SEQUENCE</scope>
    <source>
        <strain evidence="7">DFI.7.46</strain>
    </source>
</reference>
<dbReference type="PANTHER" id="PTHR47359:SF3">
    <property type="entry name" value="NLP_P60 DOMAIN-CONTAINING PROTEIN-RELATED"/>
    <property type="match status" value="1"/>
</dbReference>
<feature type="domain" description="NlpC/P60" evidence="6">
    <location>
        <begin position="134"/>
        <end position="244"/>
    </location>
</feature>
<keyword evidence="2" id="KW-0645">Protease</keyword>
<keyword evidence="3" id="KW-0378">Hydrolase</keyword>
<comment type="similarity">
    <text evidence="1">Belongs to the peptidase C40 family.</text>
</comment>
<dbReference type="SUPFAM" id="SSF54001">
    <property type="entry name" value="Cysteine proteinases"/>
    <property type="match status" value="1"/>
</dbReference>
<dbReference type="InterPro" id="IPR000064">
    <property type="entry name" value="NLP_P60_dom"/>
</dbReference>
<evidence type="ECO:0000259" key="6">
    <source>
        <dbReference type="PROSITE" id="PS51935"/>
    </source>
</evidence>
<organism evidence="7 8">
    <name type="scientific">Varibaculum cambriense</name>
    <dbReference type="NCBI Taxonomy" id="184870"/>
    <lineage>
        <taxon>Bacteria</taxon>
        <taxon>Bacillati</taxon>
        <taxon>Actinomycetota</taxon>
        <taxon>Actinomycetes</taxon>
        <taxon>Actinomycetales</taxon>
        <taxon>Actinomycetaceae</taxon>
        <taxon>Varibaculum</taxon>
    </lineage>
</organism>
<comment type="caution">
    <text evidence="7">The sequence shown here is derived from an EMBL/GenBank/DDBJ whole genome shotgun (WGS) entry which is preliminary data.</text>
</comment>
<feature type="compositionally biased region" description="Polar residues" evidence="5">
    <location>
        <begin position="115"/>
        <end position="125"/>
    </location>
</feature>
<dbReference type="GO" id="GO:0008234">
    <property type="term" value="F:cysteine-type peptidase activity"/>
    <property type="evidence" value="ECO:0007669"/>
    <property type="project" value="UniProtKB-KW"/>
</dbReference>
<evidence type="ECO:0000313" key="8">
    <source>
        <dbReference type="Proteomes" id="UP001200537"/>
    </source>
</evidence>
<evidence type="ECO:0000313" key="7">
    <source>
        <dbReference type="EMBL" id="MCG4617280.1"/>
    </source>
</evidence>
<accession>A0AAJ1BAE5</accession>
<feature type="compositionally biased region" description="Low complexity" evidence="5">
    <location>
        <begin position="104"/>
        <end position="114"/>
    </location>
</feature>
<dbReference type="AlphaFoldDB" id="A0AAJ1BAE5"/>
<evidence type="ECO:0000256" key="2">
    <source>
        <dbReference type="ARBA" id="ARBA00022670"/>
    </source>
</evidence>
<feature type="compositionally biased region" description="Basic residues" evidence="5">
    <location>
        <begin position="1"/>
        <end position="12"/>
    </location>
</feature>
<keyword evidence="4" id="KW-0788">Thiol protease</keyword>
<evidence type="ECO:0000256" key="1">
    <source>
        <dbReference type="ARBA" id="ARBA00007074"/>
    </source>
</evidence>
<dbReference type="PROSITE" id="PS51935">
    <property type="entry name" value="NLPC_P60"/>
    <property type="match status" value="1"/>
</dbReference>